<dbReference type="InterPro" id="IPR013670">
    <property type="entry name" value="EcoEI_R_C_dom"/>
</dbReference>
<evidence type="ECO:0000259" key="2">
    <source>
        <dbReference type="PROSITE" id="PS51192"/>
    </source>
</evidence>
<organism evidence="4 5">
    <name type="scientific">Vibrio aestuarianus</name>
    <dbReference type="NCBI Taxonomy" id="28171"/>
    <lineage>
        <taxon>Bacteria</taxon>
        <taxon>Pseudomonadati</taxon>
        <taxon>Pseudomonadota</taxon>
        <taxon>Gammaproteobacteria</taxon>
        <taxon>Vibrionales</taxon>
        <taxon>Vibrionaceae</taxon>
        <taxon>Vibrio</taxon>
    </lineage>
</organism>
<feature type="domain" description="Helicase C-terminal" evidence="3">
    <location>
        <begin position="715"/>
        <end position="873"/>
    </location>
</feature>
<keyword evidence="1" id="KW-0175">Coiled coil</keyword>
<dbReference type="GO" id="GO:0009035">
    <property type="term" value="F:type I site-specific deoxyribonuclease activity"/>
    <property type="evidence" value="ECO:0007669"/>
    <property type="project" value="UniProtKB-EC"/>
</dbReference>
<dbReference type="Pfam" id="PF00271">
    <property type="entry name" value="Helicase_C"/>
    <property type="match status" value="1"/>
</dbReference>
<reference evidence="4" key="1">
    <citation type="submission" date="2022-02" db="EMBL/GenBank/DDBJ databases">
        <title>Emergence and expansion in Europe of a Vibrio aestuarianus clonal complex pathogenic for oysters.</title>
        <authorList>
            <person name="Mesnil A."/>
            <person name="Travers M.-A."/>
        </authorList>
    </citation>
    <scope>NUCLEOTIDE SEQUENCE</scope>
    <source>
        <strain evidence="4">19_064_15T1</strain>
    </source>
</reference>
<dbReference type="SMART" id="SM00487">
    <property type="entry name" value="DEXDc"/>
    <property type="match status" value="1"/>
</dbReference>
<keyword evidence="4" id="KW-0255">Endonuclease</keyword>
<dbReference type="GO" id="GO:0009307">
    <property type="term" value="P:DNA restriction-modification system"/>
    <property type="evidence" value="ECO:0007669"/>
    <property type="project" value="UniProtKB-KW"/>
</dbReference>
<dbReference type="Pfam" id="PF08463">
    <property type="entry name" value="EcoEI_R_C"/>
    <property type="match status" value="1"/>
</dbReference>
<gene>
    <name evidence="4" type="primary">hsdR</name>
    <name evidence="4" type="ORF">L9X51_03920</name>
</gene>
<name>A0A9X4F9B3_9VIBR</name>
<dbReference type="Gene3D" id="3.40.50.300">
    <property type="entry name" value="P-loop containing nucleotide triphosphate hydrolases"/>
    <property type="match status" value="2"/>
</dbReference>
<evidence type="ECO:0000313" key="4">
    <source>
        <dbReference type="EMBL" id="MDE1345590.1"/>
    </source>
</evidence>
<dbReference type="SUPFAM" id="SSF52540">
    <property type="entry name" value="P-loop containing nucleoside triphosphate hydrolases"/>
    <property type="match status" value="1"/>
</dbReference>
<dbReference type="GO" id="GO:0005829">
    <property type="term" value="C:cytosol"/>
    <property type="evidence" value="ECO:0007669"/>
    <property type="project" value="TreeGrafter"/>
</dbReference>
<dbReference type="EC" id="3.1.21.3" evidence="4"/>
<dbReference type="PROSITE" id="PS51194">
    <property type="entry name" value="HELICASE_CTER"/>
    <property type="match status" value="1"/>
</dbReference>
<evidence type="ECO:0000313" key="5">
    <source>
        <dbReference type="Proteomes" id="UP001140978"/>
    </source>
</evidence>
<dbReference type="NCBIfam" id="NF008521">
    <property type="entry name" value="PRK11448.1"/>
    <property type="match status" value="1"/>
</dbReference>
<dbReference type="InterPro" id="IPR001650">
    <property type="entry name" value="Helicase_C-like"/>
</dbReference>
<feature type="coiled-coil region" evidence="1">
    <location>
        <begin position="152"/>
        <end position="199"/>
    </location>
</feature>
<protein>
    <submittedName>
        <fullName evidence="4">Type I restriction-modification system endonuclease</fullName>
        <ecNumber evidence="4">3.1.21.3</ecNumber>
    </submittedName>
</protein>
<dbReference type="InterPro" id="IPR006935">
    <property type="entry name" value="Helicase/UvrB_N"/>
</dbReference>
<dbReference type="InterPro" id="IPR025285">
    <property type="entry name" value="DUF4145"/>
</dbReference>
<evidence type="ECO:0000259" key="3">
    <source>
        <dbReference type="PROSITE" id="PS51194"/>
    </source>
</evidence>
<dbReference type="GO" id="GO:0005524">
    <property type="term" value="F:ATP binding"/>
    <property type="evidence" value="ECO:0007669"/>
    <property type="project" value="UniProtKB-KW"/>
</dbReference>
<keyword evidence="4" id="KW-0378">Hydrolase</keyword>
<dbReference type="InterPro" id="IPR007409">
    <property type="entry name" value="Restrct_endonuc_type1_HsdR_N"/>
</dbReference>
<dbReference type="InterPro" id="IPR027417">
    <property type="entry name" value="P-loop_NTPase"/>
</dbReference>
<dbReference type="InterPro" id="IPR014001">
    <property type="entry name" value="Helicase_ATP-bd"/>
</dbReference>
<dbReference type="EMBL" id="JAKNAX010000007">
    <property type="protein sequence ID" value="MDE1345590.1"/>
    <property type="molecule type" value="Genomic_DNA"/>
</dbReference>
<dbReference type="InterPro" id="IPR050742">
    <property type="entry name" value="Helicase_Restrict-Modif_Enz"/>
</dbReference>
<dbReference type="AlphaFoldDB" id="A0A9X4F9B3"/>
<comment type="caution">
    <text evidence="4">The sequence shown here is derived from an EMBL/GenBank/DDBJ whole genome shotgun (WGS) entry which is preliminary data.</text>
</comment>
<sequence length="1165" mass="132674">MDKSNFEFLKHHDELLFQLANRAEQCFVPDPNTTLVKIRQLGEALAQNVAARVGVRYGKDEDGRDIRQVDLLRNLEYKLTLDPRISDSFHTIRKLGNTANHDFTSSSHRDALKALVLGHALSAWYHTLFGGSHAKGFKPEPFIKPQDPSEHVRQLEEKLQALEIAQQRTSERLKVAEELKQVEAEKAHAQKKRAEQMQAESQLWEEVATEHEATLADYRHKMDMANVKYFKMFSQQDSQAQAKVIEQVEKSRLELNEEETRVLIDEQLNDAKWKADSVNLKYSKGARPVANENRAIAEWPTNSGPADYVLFMGLTPVAVVEAKKSAKNVYGAIDQAKRYAKGLTNKGGIVIETTYGEFKVPVVFATNGRPYLEQLEQESGIWFLDVRDTTNRRRALKGWYSPSEIKAYLRQTPQQAEQELDQMGFDYDLKLRDYQIKAIQSVEQAIKQGKTNALVAMATGTGKTKTCIALVYRLLKAERFRRILFLVDRSALGVQATTDFGEVRLENLNTFADTFDVIGMEADKPPVAKPEDDTKVHVATVQGLVKRILYPNDGDTKPGVGQYDCIVVDECHRGYLLDRIQSETELEFRDQKDYQSKYRAVLDYFDAFKIGLTATPALHTVDIFGEPIFSYTYTEAVIDGYLNDHLPPIRIHTKLAEQGIHYDINEEVQAYNVEDNTIEKYLTPDELDFDVSQFNRKVVSPNFTKVVTKWLIESDAINPYSEAKTLIFCVTDKHADQVVEALKEACEHYHGEVEDDAIQKITGATDKPLEKIRLFKNDRLPNIAVTVDLLTTGVDVPKICNLVFLRRVNSRILFEQMLGRATRLCDEIAKGPFRIFDAVDIYTQLEDVNSMRPVVTNVNITFSELENEMTQVDEEELQSLAKNQFIAKLHVKRRHLTESQREDFETIVGQSPEDFIQDLKSRPVDEVAQWFTKHPGLGELLDSKVTGGGNRPPVIISDHDDEVANVTTGYGDGQKPSDYLQAFSDFVNANSNRLIAIQTVVQKPWELTRKSLKELAIELEKNRFREQDLQVAWNEVKNEEIAARIIGFIRQAALGEPLIPFEQRVEKALETMLASQEWKTPQKKWLELIAKQMKATTIVDLPALDQGIFKQQQGGLKRANKLFEQPVEDVLLQFNKALFNQELWQSVDQTSPDETTKSQPQQQSA</sequence>
<dbReference type="CDD" id="cd18799">
    <property type="entry name" value="SF2_C_EcoAI-like"/>
    <property type="match status" value="1"/>
</dbReference>
<dbReference type="PANTHER" id="PTHR47396">
    <property type="entry name" value="TYPE I RESTRICTION ENZYME ECOKI R PROTEIN"/>
    <property type="match status" value="1"/>
</dbReference>
<dbReference type="CDD" id="cd18032">
    <property type="entry name" value="DEXHc_RE_I_III_res"/>
    <property type="match status" value="1"/>
</dbReference>
<accession>A0A9X4F9B3</accession>
<dbReference type="PROSITE" id="PS51192">
    <property type="entry name" value="HELICASE_ATP_BIND_1"/>
    <property type="match status" value="1"/>
</dbReference>
<dbReference type="Pfam" id="PF04851">
    <property type="entry name" value="ResIII"/>
    <property type="match status" value="1"/>
</dbReference>
<dbReference type="Proteomes" id="UP001140978">
    <property type="component" value="Unassembled WGS sequence"/>
</dbReference>
<dbReference type="RefSeq" id="WP_274675934.1">
    <property type="nucleotide sequence ID" value="NZ_JAKNAX010000007.1"/>
</dbReference>
<dbReference type="GO" id="GO:0003677">
    <property type="term" value="F:DNA binding"/>
    <property type="evidence" value="ECO:0007669"/>
    <property type="project" value="UniProtKB-KW"/>
</dbReference>
<dbReference type="Gene3D" id="3.90.1570.30">
    <property type="match status" value="1"/>
</dbReference>
<dbReference type="Pfam" id="PF13643">
    <property type="entry name" value="DUF4145"/>
    <property type="match status" value="1"/>
</dbReference>
<evidence type="ECO:0000256" key="1">
    <source>
        <dbReference type="SAM" id="Coils"/>
    </source>
</evidence>
<keyword evidence="4" id="KW-0540">Nuclease</keyword>
<feature type="domain" description="Helicase ATP-binding" evidence="2">
    <location>
        <begin position="444"/>
        <end position="634"/>
    </location>
</feature>
<dbReference type="PANTHER" id="PTHR47396:SF1">
    <property type="entry name" value="ATP-DEPENDENT HELICASE IRC3-RELATED"/>
    <property type="match status" value="1"/>
</dbReference>
<dbReference type="Pfam" id="PF04313">
    <property type="entry name" value="HSDR_N"/>
    <property type="match status" value="1"/>
</dbReference>
<proteinExistence type="predicted"/>